<organism evidence="1 2">
    <name type="scientific">Pelagibaculum spongiae</name>
    <dbReference type="NCBI Taxonomy" id="2080658"/>
    <lineage>
        <taxon>Bacteria</taxon>
        <taxon>Pseudomonadati</taxon>
        <taxon>Pseudomonadota</taxon>
        <taxon>Gammaproteobacteria</taxon>
        <taxon>Oceanospirillales</taxon>
        <taxon>Pelagibaculum</taxon>
    </lineage>
</organism>
<comment type="caution">
    <text evidence="1">The sequence shown here is derived from an EMBL/GenBank/DDBJ whole genome shotgun (WGS) entry which is preliminary data.</text>
</comment>
<accession>A0A2V1H0Z4</accession>
<evidence type="ECO:0000313" key="1">
    <source>
        <dbReference type="EMBL" id="PVZ71630.1"/>
    </source>
</evidence>
<protein>
    <submittedName>
        <fullName evidence="1">Uncharacterized protein</fullName>
    </submittedName>
</protein>
<sequence length="236" mass="26765">MWHIFFDLDLTLICRRDATQHPSKPQLTNISQHVIGNLSTGATNQYNPTDPICSPIYQQQHTEFFEHFARNAAGKAKLFFISAGDYPEIKTKTILKMFFARSESSQHLIDNAGYFERNDLLPFANIDYDKTPEAERITAMAEAKAMMMQLQSGEFASANSGQSISPLNVILIDDEPANRQAVLKKYFQVINPCAASYTARLQTLQSLIPSGMHRFIKDDQDRPRKTLSELMQSLEI</sequence>
<dbReference type="AlphaFoldDB" id="A0A2V1H0Z4"/>
<reference evidence="1 2" key="1">
    <citation type="submission" date="2018-04" db="EMBL/GenBank/DDBJ databases">
        <title>Thalassorhabdus spongiae gen. nov., sp. nov., isolated from a marine sponge in South-West Iceland.</title>
        <authorList>
            <person name="Knobloch S."/>
            <person name="Daussin A."/>
            <person name="Johannsson R."/>
            <person name="Marteinsson V.T."/>
        </authorList>
    </citation>
    <scope>NUCLEOTIDE SEQUENCE [LARGE SCALE GENOMIC DNA]</scope>
    <source>
        <strain evidence="1 2">Hp12</strain>
    </source>
</reference>
<gene>
    <name evidence="1" type="ORF">DC094_00940</name>
</gene>
<proteinExistence type="predicted"/>
<name>A0A2V1H0Z4_9GAMM</name>
<evidence type="ECO:0000313" key="2">
    <source>
        <dbReference type="Proteomes" id="UP000244906"/>
    </source>
</evidence>
<dbReference type="Proteomes" id="UP000244906">
    <property type="component" value="Unassembled WGS sequence"/>
</dbReference>
<dbReference type="EMBL" id="QDDL01000001">
    <property type="protein sequence ID" value="PVZ71630.1"/>
    <property type="molecule type" value="Genomic_DNA"/>
</dbReference>
<keyword evidence="2" id="KW-1185">Reference proteome</keyword>